<evidence type="ECO:0000256" key="8">
    <source>
        <dbReference type="ARBA" id="ARBA00022801"/>
    </source>
</evidence>
<keyword evidence="6" id="KW-0227">DNA damage</keyword>
<dbReference type="SMART" id="SM00184">
    <property type="entry name" value="RING"/>
    <property type="match status" value="1"/>
</dbReference>
<dbReference type="GO" id="GO:0016818">
    <property type="term" value="F:hydrolase activity, acting on acid anhydrides, in phosphorus-containing anhydrides"/>
    <property type="evidence" value="ECO:0007669"/>
    <property type="project" value="InterPro"/>
</dbReference>
<evidence type="ECO:0000256" key="3">
    <source>
        <dbReference type="ARBA" id="ARBA00013412"/>
    </source>
</evidence>
<keyword evidence="7 14" id="KW-0863">Zinc-finger</keyword>
<dbReference type="InterPro" id="IPR038718">
    <property type="entry name" value="SNF2-like_sf"/>
</dbReference>
<evidence type="ECO:0000313" key="20">
    <source>
        <dbReference type="Proteomes" id="UP001362899"/>
    </source>
</evidence>
<keyword evidence="11" id="KW-0067">ATP-binding</keyword>
<dbReference type="GO" id="GO:0004386">
    <property type="term" value="F:helicase activity"/>
    <property type="evidence" value="ECO:0007669"/>
    <property type="project" value="UniProtKB-KW"/>
</dbReference>
<feature type="domain" description="Helicase ATP-binding" evidence="17">
    <location>
        <begin position="408"/>
        <end position="576"/>
    </location>
</feature>
<organism evidence="19 20">
    <name type="scientific">Starmerella bacillaris</name>
    <name type="common">Yeast</name>
    <name type="synonym">Candida zemplinina</name>
    <dbReference type="NCBI Taxonomy" id="1247836"/>
    <lineage>
        <taxon>Eukaryota</taxon>
        <taxon>Fungi</taxon>
        <taxon>Dikarya</taxon>
        <taxon>Ascomycota</taxon>
        <taxon>Saccharomycotina</taxon>
        <taxon>Dipodascomycetes</taxon>
        <taxon>Dipodascales</taxon>
        <taxon>Trichomonascaceae</taxon>
        <taxon>Starmerella</taxon>
    </lineage>
</organism>
<evidence type="ECO:0000259" key="16">
    <source>
        <dbReference type="PROSITE" id="PS50089"/>
    </source>
</evidence>
<protein>
    <recommendedName>
        <fullName evidence="3">DNA repair protein RAD5</fullName>
    </recommendedName>
</protein>
<evidence type="ECO:0000256" key="15">
    <source>
        <dbReference type="SAM" id="MobiDB-lite"/>
    </source>
</evidence>
<keyword evidence="5" id="KW-0547">Nucleotide-binding</keyword>
<dbReference type="PROSITE" id="PS50089">
    <property type="entry name" value="ZF_RING_2"/>
    <property type="match status" value="1"/>
</dbReference>
<dbReference type="PANTHER" id="PTHR45626:SF22">
    <property type="entry name" value="DNA REPAIR PROTEIN RAD5"/>
    <property type="match status" value="1"/>
</dbReference>
<dbReference type="PROSITE" id="PS51194">
    <property type="entry name" value="HELICASE_CTER"/>
    <property type="match status" value="1"/>
</dbReference>
<dbReference type="Pfam" id="PF13445">
    <property type="entry name" value="zf-RING_UBOX"/>
    <property type="match status" value="1"/>
</dbReference>
<dbReference type="InterPro" id="IPR050628">
    <property type="entry name" value="SNF2_RAD54_helicase_TF"/>
</dbReference>
<dbReference type="SMART" id="SM00487">
    <property type="entry name" value="DEXDc"/>
    <property type="match status" value="1"/>
</dbReference>
<evidence type="ECO:0000256" key="10">
    <source>
        <dbReference type="ARBA" id="ARBA00022833"/>
    </source>
</evidence>
<dbReference type="InterPro" id="IPR027370">
    <property type="entry name" value="Znf-RING_euk"/>
</dbReference>
<dbReference type="GO" id="GO:0008270">
    <property type="term" value="F:zinc ion binding"/>
    <property type="evidence" value="ECO:0007669"/>
    <property type="project" value="UniProtKB-KW"/>
</dbReference>
<keyword evidence="10" id="KW-0862">Zinc</keyword>
<dbReference type="Gene3D" id="3.30.40.10">
    <property type="entry name" value="Zinc/RING finger domain, C3HC4 (zinc finger)"/>
    <property type="match status" value="1"/>
</dbReference>
<evidence type="ECO:0000256" key="4">
    <source>
        <dbReference type="ARBA" id="ARBA00022723"/>
    </source>
</evidence>
<dbReference type="Gene3D" id="3.40.50.10810">
    <property type="entry name" value="Tandem AAA-ATPase domain"/>
    <property type="match status" value="1"/>
</dbReference>
<comment type="similarity">
    <text evidence="2">Belongs to the SNF2/RAD54 helicase family.</text>
</comment>
<keyword evidence="4" id="KW-0479">Metal-binding</keyword>
<dbReference type="InterPro" id="IPR014001">
    <property type="entry name" value="Helicase_ATP-bd"/>
</dbReference>
<evidence type="ECO:0000259" key="18">
    <source>
        <dbReference type="PROSITE" id="PS51194"/>
    </source>
</evidence>
<accession>A0AAV5RCR3</accession>
<evidence type="ECO:0000256" key="5">
    <source>
        <dbReference type="ARBA" id="ARBA00022741"/>
    </source>
</evidence>
<dbReference type="InterPro" id="IPR001841">
    <property type="entry name" value="Znf_RING"/>
</dbReference>
<keyword evidence="20" id="KW-1185">Reference proteome</keyword>
<evidence type="ECO:0000256" key="14">
    <source>
        <dbReference type="PROSITE-ProRule" id="PRU00175"/>
    </source>
</evidence>
<dbReference type="SMART" id="SM00490">
    <property type="entry name" value="HELICc"/>
    <property type="match status" value="1"/>
</dbReference>
<dbReference type="GO" id="GO:0006281">
    <property type="term" value="P:DNA repair"/>
    <property type="evidence" value="ECO:0007669"/>
    <property type="project" value="UniProtKB-KW"/>
</dbReference>
<dbReference type="InterPro" id="IPR000330">
    <property type="entry name" value="SNF2_N"/>
</dbReference>
<dbReference type="InterPro" id="IPR014905">
    <property type="entry name" value="HIRAN"/>
</dbReference>
<dbReference type="InterPro" id="IPR013083">
    <property type="entry name" value="Znf_RING/FYVE/PHD"/>
</dbReference>
<dbReference type="AlphaFoldDB" id="A0AAV5RCR3"/>
<dbReference type="Gene3D" id="1.20.120.850">
    <property type="entry name" value="SWI2/SNF2 ATPases, N-terminal domain"/>
    <property type="match status" value="1"/>
</dbReference>
<feature type="region of interest" description="Disordered" evidence="15">
    <location>
        <begin position="87"/>
        <end position="111"/>
    </location>
</feature>
<dbReference type="InterPro" id="IPR049730">
    <property type="entry name" value="SNF2/RAD54-like_C"/>
</dbReference>
<keyword evidence="9 19" id="KW-0347">Helicase</keyword>
<dbReference type="Pfam" id="PF00271">
    <property type="entry name" value="Helicase_C"/>
    <property type="match status" value="1"/>
</dbReference>
<dbReference type="GO" id="GO:0003676">
    <property type="term" value="F:nucleic acid binding"/>
    <property type="evidence" value="ECO:0007669"/>
    <property type="project" value="InterPro"/>
</dbReference>
<evidence type="ECO:0000256" key="11">
    <source>
        <dbReference type="ARBA" id="ARBA00022840"/>
    </source>
</evidence>
<gene>
    <name evidence="19" type="ORF">DASB73_002320</name>
</gene>
<feature type="compositionally biased region" description="Polar residues" evidence="15">
    <location>
        <begin position="89"/>
        <end position="104"/>
    </location>
</feature>
<evidence type="ECO:0000313" key="19">
    <source>
        <dbReference type="EMBL" id="GMM49274.1"/>
    </source>
</evidence>
<proteinExistence type="inferred from homology"/>
<evidence type="ECO:0000256" key="9">
    <source>
        <dbReference type="ARBA" id="ARBA00022806"/>
    </source>
</evidence>
<evidence type="ECO:0000256" key="13">
    <source>
        <dbReference type="ARBA" id="ARBA00023242"/>
    </source>
</evidence>
<keyword evidence="13" id="KW-0539">Nucleus</keyword>
<feature type="domain" description="RING-type" evidence="16">
    <location>
        <begin position="777"/>
        <end position="823"/>
    </location>
</feature>
<dbReference type="Proteomes" id="UP001362899">
    <property type="component" value="Unassembled WGS sequence"/>
</dbReference>
<evidence type="ECO:0000256" key="7">
    <source>
        <dbReference type="ARBA" id="ARBA00022771"/>
    </source>
</evidence>
<dbReference type="SUPFAM" id="SSF57850">
    <property type="entry name" value="RING/U-box"/>
    <property type="match status" value="1"/>
</dbReference>
<dbReference type="InterPro" id="IPR027417">
    <property type="entry name" value="P-loop_NTPase"/>
</dbReference>
<dbReference type="CDD" id="cd18793">
    <property type="entry name" value="SF2_C_SNF"/>
    <property type="match status" value="1"/>
</dbReference>
<evidence type="ECO:0000256" key="2">
    <source>
        <dbReference type="ARBA" id="ARBA00007025"/>
    </source>
</evidence>
<dbReference type="Gene3D" id="3.40.50.300">
    <property type="entry name" value="P-loop containing nucleotide triphosphate hydrolases"/>
    <property type="match status" value="1"/>
</dbReference>
<dbReference type="SUPFAM" id="SSF52540">
    <property type="entry name" value="P-loop containing nucleoside triphosphate hydrolases"/>
    <property type="match status" value="2"/>
</dbReference>
<dbReference type="PROSITE" id="PS51192">
    <property type="entry name" value="HELICASE_ATP_BIND_1"/>
    <property type="match status" value="1"/>
</dbReference>
<dbReference type="GO" id="GO:0005634">
    <property type="term" value="C:nucleus"/>
    <property type="evidence" value="ECO:0007669"/>
    <property type="project" value="UniProtKB-SubCell"/>
</dbReference>
<sequence>MDPFARFRQAGPDQPSFFDSLKDNELKSRLEQVLGPLSPSLFVKLKPKAEADFEEAVTEYLAEEDLKQEKKEEEVLFVDDVNNTHEQDISSQLIPNNSGSTTKSNDSDLPVSSSIKVESAKVEEINDIPYHLGSFQADIWCTRSGSNLTKFGEELTFESHDYTLARVSNSDGVYFARAREEDAKYIAPLIASNVCQFKSTVIYADSKLRLGSTVFIQVDCYLLPSAFADNINFQKDSNDVPKQTKKSKLKTFDESKETKEEVSVRLRQSALVTLFEKLGIYKSNKGGSGLNRSRKDTISSIPTNKLKIEKSDLISGSEDSANDEVTSEQLDFFYKNTYKEVEELEPSPCFAFNLFSYQKRGLAWLMERDNTVNTQNDDLHPLWSEMRFNNGDLFYANLNSGELSLSKPTMGSRKRGGILADEMGLGKTISVLALIYSTSANTTLIVAPMSLLSQWESETLRARKNPKDCGCFVYYGNNSNLSAQLNEFLDSGFDRKVIITTYGIVASEHKRNNVGLFNHNFDRIVLDEAHMIKNRTTQTAKACFDLRGQRRWAVTGTPIVNRLEDLYSLIKFIGIEPWDNFAFWRAFIGDKFENEETRESAMRTVQAVVVPICLRRSKSMKDPITGKNLVELPPKTIEIKRIRFSENEQNLYTYLFTRVRNSVQSKVLEGTASSKYTAILALLLRLRQVCCHPLLLKQSTSDKSEDFATSQPVVPPDAKRIKIEKDVETLEDLSATDLSLDSGIDILLEKFSEVSSIEFEPEAIERLLNHALEDEECPICSENMTDPILTECLHAACRDCLFTHIEYSKKKDSTTDLKCHFCRAPIDSSRLFVVDRNKNGISPLNTSVQSTKIRTLISMLRKTTATNKAGKAVVFSQFTSFLDLIQRELIDSGFKVFRFDGSMSMNERNTAVQNFKSEKSQNAVFLLSLKAGGVGLNLVAAKYAYLMDPWWSYAVESQAIDRIHRMGQTEQVQVIRFIVENSIEEKMLKIQERKSALSSLVTEEEKQADNLENIRLLLDLPEKNLT</sequence>
<comment type="subcellular location">
    <subcellularLocation>
        <location evidence="1">Nucleus</location>
    </subcellularLocation>
</comment>
<feature type="domain" description="Helicase C-terminal" evidence="18">
    <location>
        <begin position="852"/>
        <end position="1008"/>
    </location>
</feature>
<name>A0AAV5RCR3_STABA</name>
<evidence type="ECO:0000256" key="12">
    <source>
        <dbReference type="ARBA" id="ARBA00023204"/>
    </source>
</evidence>
<dbReference type="Pfam" id="PF08797">
    <property type="entry name" value="HIRAN"/>
    <property type="match status" value="1"/>
</dbReference>
<dbReference type="GO" id="GO:0008094">
    <property type="term" value="F:ATP-dependent activity, acting on DNA"/>
    <property type="evidence" value="ECO:0007669"/>
    <property type="project" value="TreeGrafter"/>
</dbReference>
<dbReference type="EMBL" id="BTGC01000001">
    <property type="protein sequence ID" value="GMM49274.1"/>
    <property type="molecule type" value="Genomic_DNA"/>
</dbReference>
<comment type="caution">
    <text evidence="19">The sequence shown here is derived from an EMBL/GenBank/DDBJ whole genome shotgun (WGS) entry which is preliminary data.</text>
</comment>
<dbReference type="Pfam" id="PF00176">
    <property type="entry name" value="SNF2-rel_dom"/>
    <property type="match status" value="1"/>
</dbReference>
<dbReference type="InterPro" id="IPR001650">
    <property type="entry name" value="Helicase_C-like"/>
</dbReference>
<evidence type="ECO:0000259" key="17">
    <source>
        <dbReference type="PROSITE" id="PS51192"/>
    </source>
</evidence>
<dbReference type="PANTHER" id="PTHR45626">
    <property type="entry name" value="TRANSCRIPTION TERMINATION FACTOR 2-RELATED"/>
    <property type="match status" value="1"/>
</dbReference>
<evidence type="ECO:0000256" key="6">
    <source>
        <dbReference type="ARBA" id="ARBA00022763"/>
    </source>
</evidence>
<dbReference type="CDD" id="cd18008">
    <property type="entry name" value="DEXDc_SHPRH-like"/>
    <property type="match status" value="1"/>
</dbReference>
<keyword evidence="8" id="KW-0378">Hydrolase</keyword>
<dbReference type="GO" id="GO:0005524">
    <property type="term" value="F:ATP binding"/>
    <property type="evidence" value="ECO:0007669"/>
    <property type="project" value="UniProtKB-KW"/>
</dbReference>
<evidence type="ECO:0000256" key="1">
    <source>
        <dbReference type="ARBA" id="ARBA00004123"/>
    </source>
</evidence>
<reference evidence="19 20" key="1">
    <citation type="journal article" date="2023" name="Elife">
        <title>Identification of key yeast species and microbe-microbe interactions impacting larval growth of Drosophila in the wild.</title>
        <authorList>
            <person name="Mure A."/>
            <person name="Sugiura Y."/>
            <person name="Maeda R."/>
            <person name="Honda K."/>
            <person name="Sakurai N."/>
            <person name="Takahashi Y."/>
            <person name="Watada M."/>
            <person name="Katoh T."/>
            <person name="Gotoh A."/>
            <person name="Gotoh Y."/>
            <person name="Taniguchi I."/>
            <person name="Nakamura K."/>
            <person name="Hayashi T."/>
            <person name="Katayama T."/>
            <person name="Uemura T."/>
            <person name="Hattori Y."/>
        </authorList>
    </citation>
    <scope>NUCLEOTIDE SEQUENCE [LARGE SCALE GENOMIC DNA]</scope>
    <source>
        <strain evidence="19 20">SB-73</strain>
    </source>
</reference>
<keyword evidence="12" id="KW-0234">DNA repair</keyword>